<evidence type="ECO:0000256" key="4">
    <source>
        <dbReference type="ARBA" id="ARBA00022989"/>
    </source>
</evidence>
<feature type="transmembrane region" description="Helical" evidence="6">
    <location>
        <begin position="492"/>
        <end position="511"/>
    </location>
</feature>
<feature type="transmembrane region" description="Helical" evidence="6">
    <location>
        <begin position="458"/>
        <end position="486"/>
    </location>
</feature>
<feature type="transmembrane region" description="Helical" evidence="6">
    <location>
        <begin position="422"/>
        <end position="446"/>
    </location>
</feature>
<dbReference type="PANTHER" id="PTHR19432:SF35">
    <property type="entry name" value="SOLUTE CARRIER FAMILY 45 MEMBER 3 ISOFORM X1"/>
    <property type="match status" value="1"/>
</dbReference>
<feature type="transmembrane region" description="Helical" evidence="6">
    <location>
        <begin position="7"/>
        <end position="27"/>
    </location>
</feature>
<keyword evidence="3 6" id="KW-0812">Transmembrane</keyword>
<feature type="transmembrane region" description="Helical" evidence="6">
    <location>
        <begin position="47"/>
        <end position="68"/>
    </location>
</feature>
<dbReference type="PANTHER" id="PTHR19432">
    <property type="entry name" value="SUGAR TRANSPORTER"/>
    <property type="match status" value="1"/>
</dbReference>
<gene>
    <name evidence="8" type="ORF">CHU92_14115</name>
</gene>
<dbReference type="InterPro" id="IPR020846">
    <property type="entry name" value="MFS_dom"/>
</dbReference>
<dbReference type="Proteomes" id="UP000216605">
    <property type="component" value="Unassembled WGS sequence"/>
</dbReference>
<feature type="transmembrane region" description="Helical" evidence="6">
    <location>
        <begin position="140"/>
        <end position="161"/>
    </location>
</feature>
<evidence type="ECO:0000256" key="3">
    <source>
        <dbReference type="ARBA" id="ARBA00022692"/>
    </source>
</evidence>
<keyword evidence="5 6" id="KW-0472">Membrane</keyword>
<protein>
    <submittedName>
        <fullName evidence="8">MFS transporter</fullName>
    </submittedName>
</protein>
<dbReference type="Pfam" id="PF07690">
    <property type="entry name" value="MFS_1"/>
    <property type="match status" value="1"/>
</dbReference>
<dbReference type="InterPro" id="IPR011701">
    <property type="entry name" value="MFS"/>
</dbReference>
<evidence type="ECO:0000259" key="7">
    <source>
        <dbReference type="PROSITE" id="PS50850"/>
    </source>
</evidence>
<dbReference type="RefSeq" id="WP_094416672.1">
    <property type="nucleotide sequence ID" value="NZ_NOXV01000303.1"/>
</dbReference>
<evidence type="ECO:0000313" key="8">
    <source>
        <dbReference type="EMBL" id="OYQ32219.1"/>
    </source>
</evidence>
<dbReference type="SUPFAM" id="SSF103473">
    <property type="entry name" value="MFS general substrate transporter"/>
    <property type="match status" value="1"/>
</dbReference>
<keyword evidence="9" id="KW-1185">Reference proteome</keyword>
<dbReference type="AlphaFoldDB" id="A0A255YSR4"/>
<feature type="transmembrane region" description="Helical" evidence="6">
    <location>
        <begin position="238"/>
        <end position="258"/>
    </location>
</feature>
<feature type="transmembrane region" description="Helical" evidence="6">
    <location>
        <begin position="181"/>
        <end position="199"/>
    </location>
</feature>
<dbReference type="Gene3D" id="1.20.1250.20">
    <property type="entry name" value="MFS general substrate transporter like domains"/>
    <property type="match status" value="2"/>
</dbReference>
<accession>A0A255YSR4</accession>
<feature type="transmembrane region" description="Helical" evidence="6">
    <location>
        <begin position="80"/>
        <end position="96"/>
    </location>
</feature>
<comment type="caution">
    <text evidence="8">The sequence shown here is derived from an EMBL/GenBank/DDBJ whole genome shotgun (WGS) entry which is preliminary data.</text>
</comment>
<dbReference type="InterPro" id="IPR036259">
    <property type="entry name" value="MFS_trans_sf"/>
</dbReference>
<feature type="transmembrane region" description="Helical" evidence="6">
    <location>
        <begin position="389"/>
        <end position="410"/>
    </location>
</feature>
<comment type="subcellular location">
    <subcellularLocation>
        <location evidence="1">Membrane</location>
        <topology evidence="1">Multi-pass membrane protein</topology>
    </subcellularLocation>
</comment>
<evidence type="ECO:0000256" key="6">
    <source>
        <dbReference type="SAM" id="Phobius"/>
    </source>
</evidence>
<keyword evidence="2" id="KW-0813">Transport</keyword>
<dbReference type="EMBL" id="NOXV01000303">
    <property type="protein sequence ID" value="OYQ32219.1"/>
    <property type="molecule type" value="Genomic_DNA"/>
</dbReference>
<dbReference type="GO" id="GO:0022857">
    <property type="term" value="F:transmembrane transporter activity"/>
    <property type="evidence" value="ECO:0007669"/>
    <property type="project" value="InterPro"/>
</dbReference>
<evidence type="ECO:0000313" key="9">
    <source>
        <dbReference type="Proteomes" id="UP000216605"/>
    </source>
</evidence>
<name>A0A255YSR4_9FLAO</name>
<evidence type="ECO:0000256" key="5">
    <source>
        <dbReference type="ARBA" id="ARBA00023136"/>
    </source>
</evidence>
<dbReference type="PROSITE" id="PS50850">
    <property type="entry name" value="MFS"/>
    <property type="match status" value="1"/>
</dbReference>
<dbReference type="GO" id="GO:0016020">
    <property type="term" value="C:membrane"/>
    <property type="evidence" value="ECO:0007669"/>
    <property type="project" value="UniProtKB-SubCell"/>
</dbReference>
<proteinExistence type="predicted"/>
<reference evidence="8 9" key="1">
    <citation type="submission" date="2017-07" db="EMBL/GenBank/DDBJ databases">
        <title>Flavobacterium cyanobacteriorum sp. nov., isolated from cyanobacterial aggregates in a eutrophic lake.</title>
        <authorList>
            <person name="Cai H."/>
        </authorList>
    </citation>
    <scope>NUCLEOTIDE SEQUENCE [LARGE SCALE GENOMIC DNA]</scope>
    <source>
        <strain evidence="8 9">TH021</strain>
    </source>
</reference>
<feature type="transmembrane region" description="Helical" evidence="6">
    <location>
        <begin position="264"/>
        <end position="285"/>
    </location>
</feature>
<feature type="domain" description="Major facilitator superfamily (MFS) profile" evidence="7">
    <location>
        <begin position="308"/>
        <end position="521"/>
    </location>
</feature>
<dbReference type="OrthoDB" id="7584869at2"/>
<feature type="transmembrane region" description="Helical" evidence="6">
    <location>
        <begin position="312"/>
        <end position="330"/>
    </location>
</feature>
<organism evidence="8 9">
    <name type="scientific">Flavobacterium cyanobacteriorum</name>
    <dbReference type="NCBI Taxonomy" id="2022802"/>
    <lineage>
        <taxon>Bacteria</taxon>
        <taxon>Pseudomonadati</taxon>
        <taxon>Bacteroidota</taxon>
        <taxon>Flavobacteriia</taxon>
        <taxon>Flavobacteriales</taxon>
        <taxon>Flavobacteriaceae</taxon>
        <taxon>Flavobacterium</taxon>
    </lineage>
</organism>
<evidence type="ECO:0000256" key="1">
    <source>
        <dbReference type="ARBA" id="ARBA00004141"/>
    </source>
</evidence>
<sequence length="521" mass="57880">MEKRKLGFWEIWNMSFGFLGIQMGFALQNANVSRIFQTLGAKIDDIPALWVAAPLTGLIVQPIIGYFSDRTWTKLGRRKPYFLVGALLASIALFIMPNSPVLWFAAGMLWILDASINISMEPFRAFVGDVLPDRQRTTGFAMQSFFIGLGAYVASKLPNILTHYNVSNVAPPGEIPDSVKFSFYIGGAAFIISVLWTIFTTKEYSPEELEAFEKHEAEKYQKEERPLSWFHANGRKHLVLGLAAFIFGLLFSYAIYCYGLKKDLYVLSLGLIGTGGLALIISGLFQKKGRYSNGFITIMNDFQFMPGVMKQLALVQFFSWFALFSMWIYTTGAVTEHIYKTTDTTSVEYNTGANQVGEMFANYNLVAAIAAFLLPLIARKTSRKFTHFLALLAGGFGLASIFFLGNMGIFNQEIFSIGAFTFYMYDFSMIGVGIAWASILSIPYAMLSGSLPASKMGYYMGVFNFFIVIPQLVAASILGFLVSYFFNNEPVYALLIGGGSMVLAGLMSLTVNDRAKIEIKA</sequence>
<evidence type="ECO:0000256" key="2">
    <source>
        <dbReference type="ARBA" id="ARBA00022448"/>
    </source>
</evidence>
<keyword evidence="4 6" id="KW-1133">Transmembrane helix</keyword>